<feature type="site" description="Important for catalytic activity" evidence="7">
    <location>
        <position position="222"/>
    </location>
</feature>
<dbReference type="eggNOG" id="COG1559">
    <property type="taxonomic scope" value="Bacteria"/>
</dbReference>
<evidence type="ECO:0000313" key="9">
    <source>
        <dbReference type="Proteomes" id="UP000002745"/>
    </source>
</evidence>
<accession>C6XKQ3</accession>
<dbReference type="Gene3D" id="3.30.1490.480">
    <property type="entry name" value="Endolytic murein transglycosylase"/>
    <property type="match status" value="1"/>
</dbReference>
<dbReference type="GO" id="GO:0005886">
    <property type="term" value="C:plasma membrane"/>
    <property type="evidence" value="ECO:0007669"/>
    <property type="project" value="UniProtKB-UniRule"/>
</dbReference>
<dbReference type="GO" id="GO:0009252">
    <property type="term" value="P:peptidoglycan biosynthetic process"/>
    <property type="evidence" value="ECO:0007669"/>
    <property type="project" value="UniProtKB-UniRule"/>
</dbReference>
<dbReference type="PANTHER" id="PTHR30518">
    <property type="entry name" value="ENDOLYTIC MUREIN TRANSGLYCOSYLASE"/>
    <property type="match status" value="1"/>
</dbReference>
<gene>
    <name evidence="7" type="primary">mltG</name>
    <name evidence="8" type="ordered locus">Hbal_1936</name>
</gene>
<keyword evidence="2 7" id="KW-0812">Transmembrane</keyword>
<dbReference type="Proteomes" id="UP000002745">
    <property type="component" value="Chromosome"/>
</dbReference>
<organism evidence="8 9">
    <name type="scientific">Hirschia baltica (strain ATCC 49814 / DSM 5838 / IFAM 1418)</name>
    <dbReference type="NCBI Taxonomy" id="582402"/>
    <lineage>
        <taxon>Bacteria</taxon>
        <taxon>Pseudomonadati</taxon>
        <taxon>Pseudomonadota</taxon>
        <taxon>Alphaproteobacteria</taxon>
        <taxon>Hyphomonadales</taxon>
        <taxon>Hyphomonadaceae</taxon>
        <taxon>Hirschia</taxon>
    </lineage>
</organism>
<reference evidence="9" key="1">
    <citation type="journal article" date="2011" name="J. Bacteriol.">
        <title>Genome sequences of eight morphologically diverse alphaproteobacteria.</title>
        <authorList>
            <consortium name="US DOE Joint Genome Institute"/>
            <person name="Brown P.J."/>
            <person name="Kysela D.T."/>
            <person name="Buechlein A."/>
            <person name="Hemmerich C."/>
            <person name="Brun Y.V."/>
        </authorList>
    </citation>
    <scope>NUCLEOTIDE SEQUENCE [LARGE SCALE GENOMIC DNA]</scope>
    <source>
        <strain evidence="9">ATCC 49814 / DSM 5838 / IFAM 1418</strain>
    </source>
</reference>
<name>C6XKQ3_HIRBI</name>
<dbReference type="PANTHER" id="PTHR30518:SF2">
    <property type="entry name" value="ENDOLYTIC MUREIN TRANSGLYCOSYLASE"/>
    <property type="match status" value="1"/>
</dbReference>
<evidence type="ECO:0000256" key="1">
    <source>
        <dbReference type="ARBA" id="ARBA00022475"/>
    </source>
</evidence>
<evidence type="ECO:0000256" key="7">
    <source>
        <dbReference type="HAMAP-Rule" id="MF_02065"/>
    </source>
</evidence>
<dbReference type="HOGENOM" id="CLU_025574_0_0_5"/>
<dbReference type="CDD" id="cd08010">
    <property type="entry name" value="MltG_like"/>
    <property type="match status" value="1"/>
</dbReference>
<keyword evidence="9" id="KW-1185">Reference proteome</keyword>
<evidence type="ECO:0000256" key="4">
    <source>
        <dbReference type="ARBA" id="ARBA00023136"/>
    </source>
</evidence>
<keyword evidence="5 7" id="KW-0456">Lyase</keyword>
<keyword evidence="3 7" id="KW-1133">Transmembrane helix</keyword>
<dbReference type="OrthoDB" id="9814591at2"/>
<evidence type="ECO:0000256" key="6">
    <source>
        <dbReference type="ARBA" id="ARBA00023316"/>
    </source>
</evidence>
<dbReference type="GO" id="GO:0008932">
    <property type="term" value="F:lytic endotransglycosylase activity"/>
    <property type="evidence" value="ECO:0007669"/>
    <property type="project" value="UniProtKB-UniRule"/>
</dbReference>
<dbReference type="Pfam" id="PF02618">
    <property type="entry name" value="YceG"/>
    <property type="match status" value="1"/>
</dbReference>
<dbReference type="NCBIfam" id="TIGR00247">
    <property type="entry name" value="endolytic transglycosylase MltG"/>
    <property type="match status" value="1"/>
</dbReference>
<keyword evidence="7" id="KW-0997">Cell inner membrane</keyword>
<keyword evidence="4 7" id="KW-0472">Membrane</keyword>
<dbReference type="InterPro" id="IPR003770">
    <property type="entry name" value="MLTG-like"/>
</dbReference>
<dbReference type="STRING" id="582402.Hbal_1936"/>
<dbReference type="EMBL" id="CP001678">
    <property type="protein sequence ID" value="ACT59620.1"/>
    <property type="molecule type" value="Genomic_DNA"/>
</dbReference>
<evidence type="ECO:0000256" key="2">
    <source>
        <dbReference type="ARBA" id="ARBA00022692"/>
    </source>
</evidence>
<keyword evidence="6 7" id="KW-0961">Cell wall biogenesis/degradation</keyword>
<dbReference type="GO" id="GO:0071555">
    <property type="term" value="P:cell wall organization"/>
    <property type="evidence" value="ECO:0007669"/>
    <property type="project" value="UniProtKB-KW"/>
</dbReference>
<dbReference type="AlphaFoldDB" id="C6XKQ3"/>
<evidence type="ECO:0000256" key="3">
    <source>
        <dbReference type="ARBA" id="ARBA00022989"/>
    </source>
</evidence>
<evidence type="ECO:0000256" key="5">
    <source>
        <dbReference type="ARBA" id="ARBA00023239"/>
    </source>
</evidence>
<protein>
    <recommendedName>
        <fullName evidence="7">Endolytic murein transglycosylase</fullName>
        <ecNumber evidence="7">4.2.2.29</ecNumber>
    </recommendedName>
    <alternativeName>
        <fullName evidence="7">Peptidoglycan lytic transglycosylase</fullName>
    </alternativeName>
    <alternativeName>
        <fullName evidence="7">Peptidoglycan polymerization terminase</fullName>
    </alternativeName>
</protein>
<dbReference type="EC" id="4.2.2.29" evidence="7"/>
<keyword evidence="1 7" id="KW-1003">Cell membrane</keyword>
<dbReference type="HAMAP" id="MF_02065">
    <property type="entry name" value="MltG"/>
    <property type="match status" value="1"/>
</dbReference>
<dbReference type="RefSeq" id="WP_015827770.1">
    <property type="nucleotide sequence ID" value="NC_012982.1"/>
</dbReference>
<comment type="catalytic activity">
    <reaction evidence="7">
        <text>a peptidoglycan chain = a peptidoglycan chain with N-acetyl-1,6-anhydromuramyl-[peptide] at the reducing end + a peptidoglycan chain with N-acetylglucosamine at the non-reducing end.</text>
        <dbReference type="EC" id="4.2.2.29"/>
    </reaction>
</comment>
<evidence type="ECO:0000313" key="8">
    <source>
        <dbReference type="EMBL" id="ACT59620.1"/>
    </source>
</evidence>
<comment type="function">
    <text evidence="7">Functions as a peptidoglycan terminase that cleaves nascent peptidoglycan strands endolytically to terminate their elongation.</text>
</comment>
<sequence length="358" mass="39104">MNETSFDTPPKKKGGALKILVSLLLALIILAAAMAGGGYFYAKQQLIAEGPVTQTGDDRIVAIPSGASVARMSDVLLEAGAIKDKRYFRLAAKFLKAETSMKAGEFAIPSGASLKEIVEILEEGKSLLYPVTIPEGLTSAMILQRLANEEILTGEVPADIAEGVMLPDTYMVVRGESRANVIKRMIAAQNILIEQLWAERQGGIPIETKRDAIILASIVEKETGLAEERPEVAAVFTNRLKRSMRLETDPTIIYGVCMLHPDRCNNGRLIDKNGNQRGIRRSELNMETGYNTYRIPALPPGPICNPGKEAIAAVLNPPQSKYIFFVADGSGGHAFAVTHAQHLQNVANWRRIEREKKQ</sequence>
<comment type="similarity">
    <text evidence="7">Belongs to the transglycosylase MltG family.</text>
</comment>
<dbReference type="Gene3D" id="3.30.160.60">
    <property type="entry name" value="Classic Zinc Finger"/>
    <property type="match status" value="1"/>
</dbReference>
<dbReference type="KEGG" id="hba:Hbal_1936"/>
<proteinExistence type="inferred from homology"/>